<reference evidence="1 2" key="1">
    <citation type="submission" date="2020-08" db="EMBL/GenBank/DDBJ databases">
        <title>Plant Genome Project.</title>
        <authorList>
            <person name="Zhang R.-G."/>
        </authorList>
    </citation>
    <scope>NUCLEOTIDE SEQUENCE [LARGE SCALE GENOMIC DNA]</scope>
    <source>
        <tissue evidence="1">Rhizome</tissue>
    </source>
</reference>
<comment type="caution">
    <text evidence="1">The sequence shown here is derived from an EMBL/GenBank/DDBJ whole genome shotgun (WGS) entry which is preliminary data.</text>
</comment>
<name>A0A8J5I3M1_ZINOF</name>
<protein>
    <submittedName>
        <fullName evidence="1">Uncharacterized protein</fullName>
    </submittedName>
</protein>
<dbReference type="Proteomes" id="UP000734854">
    <property type="component" value="Unassembled WGS sequence"/>
</dbReference>
<evidence type="ECO:0000313" key="2">
    <source>
        <dbReference type="Proteomes" id="UP000734854"/>
    </source>
</evidence>
<organism evidence="1 2">
    <name type="scientific">Zingiber officinale</name>
    <name type="common">Ginger</name>
    <name type="synonym">Amomum zingiber</name>
    <dbReference type="NCBI Taxonomy" id="94328"/>
    <lineage>
        <taxon>Eukaryota</taxon>
        <taxon>Viridiplantae</taxon>
        <taxon>Streptophyta</taxon>
        <taxon>Embryophyta</taxon>
        <taxon>Tracheophyta</taxon>
        <taxon>Spermatophyta</taxon>
        <taxon>Magnoliopsida</taxon>
        <taxon>Liliopsida</taxon>
        <taxon>Zingiberales</taxon>
        <taxon>Zingiberaceae</taxon>
        <taxon>Zingiber</taxon>
    </lineage>
</organism>
<dbReference type="EMBL" id="JACMSC010000002">
    <property type="protein sequence ID" value="KAG6534695.1"/>
    <property type="molecule type" value="Genomic_DNA"/>
</dbReference>
<sequence>MVPDDIYRLGGNNSIIGQFNSLGPRLINYIDAMTSIQYSVGFILHEPMLGGSVEGRRGGGNDEKGRLLHLQLVQILLIVYLDDKGNYKDEKDGTNNARVFSSAMKVLPSHSGNLGNGGPTSHGNRRLVNKAPHIGEQAISSFRNQTL</sequence>
<gene>
    <name evidence="1" type="ORF">ZIOFF_008598</name>
</gene>
<accession>A0A8J5I3M1</accession>
<proteinExistence type="predicted"/>
<dbReference type="AlphaFoldDB" id="A0A8J5I3M1"/>
<keyword evidence="2" id="KW-1185">Reference proteome</keyword>
<evidence type="ECO:0000313" key="1">
    <source>
        <dbReference type="EMBL" id="KAG6534695.1"/>
    </source>
</evidence>